<dbReference type="PANTHER" id="PTHR18896:SF65">
    <property type="entry name" value="PHOSPHOLIPASE D BETA 1"/>
    <property type="match status" value="1"/>
</dbReference>
<protein>
    <submittedName>
        <fullName evidence="5">Phospholipase</fullName>
    </submittedName>
</protein>
<sequence length="156" mass="17437">MADLVYSRSSFGSSHHGHGLQSRPSLRVFLLHGNLDIWVKDAKNLPNMDFVRKKLGEIFRLFHVGKCDGAMSKNTSDHYVTISVANAVIGRTFVIKNSENPVWMQHFYVPVAHYAEEVHFTVKDNDIVGSEIVGVVGIPVEQIYLGNKVEGTFPVL</sequence>
<dbReference type="GO" id="GO:0004630">
    <property type="term" value="F:phospholipase D activity"/>
    <property type="evidence" value="ECO:0007669"/>
    <property type="project" value="TreeGrafter"/>
</dbReference>
<dbReference type="GO" id="GO:0005886">
    <property type="term" value="C:plasma membrane"/>
    <property type="evidence" value="ECO:0007669"/>
    <property type="project" value="TreeGrafter"/>
</dbReference>
<dbReference type="PANTHER" id="PTHR18896">
    <property type="entry name" value="PHOSPHOLIPASE D"/>
    <property type="match status" value="1"/>
</dbReference>
<dbReference type="EMBL" id="BAABME010002093">
    <property type="protein sequence ID" value="GAA0152990.1"/>
    <property type="molecule type" value="Genomic_DNA"/>
</dbReference>
<evidence type="ECO:0000313" key="5">
    <source>
        <dbReference type="EMBL" id="GAA0152990.1"/>
    </source>
</evidence>
<name>A0AAV3PRN3_LITER</name>
<dbReference type="CDD" id="cd04015">
    <property type="entry name" value="C2_plant_PLD"/>
    <property type="match status" value="1"/>
</dbReference>
<dbReference type="AlphaFoldDB" id="A0AAV3PRN3"/>
<dbReference type="Pfam" id="PF00168">
    <property type="entry name" value="C2"/>
    <property type="match status" value="1"/>
</dbReference>
<dbReference type="Gene3D" id="2.60.40.150">
    <property type="entry name" value="C2 domain"/>
    <property type="match status" value="1"/>
</dbReference>
<feature type="domain" description="C2" evidence="4">
    <location>
        <begin position="15"/>
        <end position="153"/>
    </location>
</feature>
<feature type="region of interest" description="Disordered" evidence="3">
    <location>
        <begin position="1"/>
        <end position="21"/>
    </location>
</feature>
<organism evidence="5 6">
    <name type="scientific">Lithospermum erythrorhizon</name>
    <name type="common">Purple gromwell</name>
    <name type="synonym">Lithospermum officinale var. erythrorhizon</name>
    <dbReference type="NCBI Taxonomy" id="34254"/>
    <lineage>
        <taxon>Eukaryota</taxon>
        <taxon>Viridiplantae</taxon>
        <taxon>Streptophyta</taxon>
        <taxon>Embryophyta</taxon>
        <taxon>Tracheophyta</taxon>
        <taxon>Spermatophyta</taxon>
        <taxon>Magnoliopsida</taxon>
        <taxon>eudicotyledons</taxon>
        <taxon>Gunneridae</taxon>
        <taxon>Pentapetalae</taxon>
        <taxon>asterids</taxon>
        <taxon>lamiids</taxon>
        <taxon>Boraginales</taxon>
        <taxon>Boraginaceae</taxon>
        <taxon>Boraginoideae</taxon>
        <taxon>Lithospermeae</taxon>
        <taxon>Lithospermum</taxon>
    </lineage>
</organism>
<evidence type="ECO:0000256" key="2">
    <source>
        <dbReference type="ARBA" id="ARBA00023098"/>
    </source>
</evidence>
<evidence type="ECO:0000313" key="6">
    <source>
        <dbReference type="Proteomes" id="UP001454036"/>
    </source>
</evidence>
<dbReference type="SMART" id="SM00239">
    <property type="entry name" value="C2"/>
    <property type="match status" value="1"/>
</dbReference>
<dbReference type="GO" id="GO:0009395">
    <property type="term" value="P:phospholipid catabolic process"/>
    <property type="evidence" value="ECO:0007669"/>
    <property type="project" value="TreeGrafter"/>
</dbReference>
<dbReference type="PROSITE" id="PS50004">
    <property type="entry name" value="C2"/>
    <property type="match status" value="1"/>
</dbReference>
<keyword evidence="2" id="KW-0443">Lipid metabolism</keyword>
<dbReference type="SUPFAM" id="SSF49562">
    <property type="entry name" value="C2 domain (Calcium/lipid-binding domain, CaLB)"/>
    <property type="match status" value="1"/>
</dbReference>
<dbReference type="InterPro" id="IPR015679">
    <property type="entry name" value="PLipase_D_fam"/>
</dbReference>
<accession>A0AAV3PRN3</accession>
<keyword evidence="1" id="KW-0677">Repeat</keyword>
<reference evidence="5 6" key="1">
    <citation type="submission" date="2024-01" db="EMBL/GenBank/DDBJ databases">
        <title>The complete chloroplast genome sequence of Lithospermum erythrorhizon: insights into the phylogenetic relationship among Boraginaceae species and the maternal lineages of purple gromwells.</title>
        <authorList>
            <person name="Okada T."/>
            <person name="Watanabe K."/>
        </authorList>
    </citation>
    <scope>NUCLEOTIDE SEQUENCE [LARGE SCALE GENOMIC DNA]</scope>
</reference>
<dbReference type="InterPro" id="IPR035892">
    <property type="entry name" value="C2_domain_sf"/>
</dbReference>
<evidence type="ECO:0000259" key="4">
    <source>
        <dbReference type="PROSITE" id="PS50004"/>
    </source>
</evidence>
<gene>
    <name evidence="5" type="ORF">LIER_11332</name>
</gene>
<dbReference type="InterPro" id="IPR000008">
    <property type="entry name" value="C2_dom"/>
</dbReference>
<comment type="caution">
    <text evidence="5">The sequence shown here is derived from an EMBL/GenBank/DDBJ whole genome shotgun (WGS) entry which is preliminary data.</text>
</comment>
<evidence type="ECO:0000256" key="1">
    <source>
        <dbReference type="ARBA" id="ARBA00022737"/>
    </source>
</evidence>
<evidence type="ECO:0000256" key="3">
    <source>
        <dbReference type="SAM" id="MobiDB-lite"/>
    </source>
</evidence>
<proteinExistence type="predicted"/>
<keyword evidence="6" id="KW-1185">Reference proteome</keyword>
<dbReference type="Proteomes" id="UP001454036">
    <property type="component" value="Unassembled WGS sequence"/>
</dbReference>